<dbReference type="AlphaFoldDB" id="A0A9P7K5P5"/>
<keyword evidence="1" id="KW-1133">Transmembrane helix</keyword>
<sequence>MAQASKAIIPKDAGGPYGQRIGVSVQGNVGWALRVNAFVTRRVSAGEWYRYSLVVLNFGVTTLWWFAPATGSSGFADGALRFNATTAHPDNYTAFNSSSGQ</sequence>
<keyword evidence="1" id="KW-0812">Transmembrane</keyword>
<dbReference type="Proteomes" id="UP000717328">
    <property type="component" value="Unassembled WGS sequence"/>
</dbReference>
<evidence type="ECO:0000256" key="1">
    <source>
        <dbReference type="SAM" id="Phobius"/>
    </source>
</evidence>
<reference evidence="2" key="2">
    <citation type="submission" date="2021-10" db="EMBL/GenBank/DDBJ databases">
        <title>Phylogenomics reveals ancestral predisposition of the termite-cultivated fungus Termitomyces towards a domesticated lifestyle.</title>
        <authorList>
            <person name="Auxier B."/>
            <person name="Grum-Grzhimaylo A."/>
            <person name="Cardenas M.E."/>
            <person name="Lodge J.D."/>
            <person name="Laessoe T."/>
            <person name="Pedersen O."/>
            <person name="Smith M.E."/>
            <person name="Kuyper T.W."/>
            <person name="Franco-Molano E.A."/>
            <person name="Baroni T.J."/>
            <person name="Aanen D.K."/>
        </authorList>
    </citation>
    <scope>NUCLEOTIDE SEQUENCE</scope>
    <source>
        <strain evidence="2">D49</strain>
    </source>
</reference>
<keyword evidence="1" id="KW-0472">Membrane</keyword>
<evidence type="ECO:0000313" key="3">
    <source>
        <dbReference type="Proteomes" id="UP000717328"/>
    </source>
</evidence>
<proteinExistence type="predicted"/>
<comment type="caution">
    <text evidence="2">The sequence shown here is derived from an EMBL/GenBank/DDBJ whole genome shotgun (WGS) entry which is preliminary data.</text>
</comment>
<protein>
    <submittedName>
        <fullName evidence="2">Uncharacterized protein</fullName>
    </submittedName>
</protein>
<feature type="transmembrane region" description="Helical" evidence="1">
    <location>
        <begin position="48"/>
        <end position="67"/>
    </location>
</feature>
<gene>
    <name evidence="2" type="ORF">H0H81_005748</name>
</gene>
<reference evidence="2" key="1">
    <citation type="submission" date="2021-02" db="EMBL/GenBank/DDBJ databases">
        <authorList>
            <person name="Nieuwenhuis M."/>
            <person name="Van De Peppel L.J.J."/>
        </authorList>
    </citation>
    <scope>NUCLEOTIDE SEQUENCE</scope>
    <source>
        <strain evidence="2">D49</strain>
    </source>
</reference>
<accession>A0A9P7K5P5</accession>
<dbReference type="OrthoDB" id="2160638at2759"/>
<keyword evidence="3" id="KW-1185">Reference proteome</keyword>
<dbReference type="EMBL" id="JABCKI010005860">
    <property type="protein sequence ID" value="KAG5637110.1"/>
    <property type="molecule type" value="Genomic_DNA"/>
</dbReference>
<organism evidence="2 3">
    <name type="scientific">Sphagnurus paluster</name>
    <dbReference type="NCBI Taxonomy" id="117069"/>
    <lineage>
        <taxon>Eukaryota</taxon>
        <taxon>Fungi</taxon>
        <taxon>Dikarya</taxon>
        <taxon>Basidiomycota</taxon>
        <taxon>Agaricomycotina</taxon>
        <taxon>Agaricomycetes</taxon>
        <taxon>Agaricomycetidae</taxon>
        <taxon>Agaricales</taxon>
        <taxon>Tricholomatineae</taxon>
        <taxon>Lyophyllaceae</taxon>
        <taxon>Sphagnurus</taxon>
    </lineage>
</organism>
<name>A0A9P7K5P5_9AGAR</name>
<evidence type="ECO:0000313" key="2">
    <source>
        <dbReference type="EMBL" id="KAG5637110.1"/>
    </source>
</evidence>